<dbReference type="GO" id="GO:0005741">
    <property type="term" value="C:mitochondrial outer membrane"/>
    <property type="evidence" value="ECO:0007669"/>
    <property type="project" value="TreeGrafter"/>
</dbReference>
<evidence type="ECO:0000256" key="2">
    <source>
        <dbReference type="ARBA" id="ARBA00018424"/>
    </source>
</evidence>
<dbReference type="GO" id="GO:0005829">
    <property type="term" value="C:cytosol"/>
    <property type="evidence" value="ECO:0007669"/>
    <property type="project" value="TreeGrafter"/>
</dbReference>
<dbReference type="GO" id="GO:0005634">
    <property type="term" value="C:nucleus"/>
    <property type="evidence" value="ECO:0007669"/>
    <property type="project" value="TreeGrafter"/>
</dbReference>
<dbReference type="AlphaFoldDB" id="A0A9P9XXL9"/>
<feature type="region of interest" description="Disordered" evidence="5">
    <location>
        <begin position="1"/>
        <end position="29"/>
    </location>
</feature>
<evidence type="ECO:0000256" key="5">
    <source>
        <dbReference type="SAM" id="MobiDB-lite"/>
    </source>
</evidence>
<comment type="caution">
    <text evidence="6">The sequence shown here is derived from an EMBL/GenBank/DDBJ whole genome shotgun (WGS) entry which is preliminary data.</text>
</comment>
<keyword evidence="7" id="KW-1185">Reference proteome</keyword>
<evidence type="ECO:0000313" key="6">
    <source>
        <dbReference type="EMBL" id="KAI6779219.1"/>
    </source>
</evidence>
<name>A0A9P9XXL9_9HYPO</name>
<dbReference type="RefSeq" id="XP_051360075.1">
    <property type="nucleotide sequence ID" value="XM_051508843.1"/>
</dbReference>
<comment type="subunit">
    <text evidence="1">Interacts with lipid droplet proteins.</text>
</comment>
<comment type="function">
    <text evidence="4">Inclusion body (IB) resident protein that interacts strongly with lipid droplet (LD) proteins. Involved in LD-mediated IB clearing after protein folding stress, probably by enabling access to the IBs of an LD-stored soluble sterol derivative that acts as a chaperone in inclusion clearing.</text>
</comment>
<dbReference type="InterPro" id="IPR019412">
    <property type="entry name" value="IML2/TPR_39"/>
</dbReference>
<sequence>MEPHATLVERRRADHYSARPETREREERLSTTKYLRRHVDFHLVQRVALHECHLQLTTAQHPDVTVVESTEFRDQRVDIAANQERASTYNDGTDDNKKPLDATRMGDDFAQTSSPTKMSKLGGWLRANVKSDHANPEKERRDLVEALDYAQLIMNDDIDAAYEALRKGSSSFHSLGAAVAFFMRSVLGMEKSIMAETTDMLNACENKAFEDAKMAVRRGKRVDGNGMYPAGTEYELIRAEVWLMGAVVGVLHESLVEAMKSFYKLRKAFLTLDGIIQIENGVIGEATPGGAFSDQGTSGKNTPRDTDDSGSEVFVDAKETLTPLVEEKKELITAETTPEPSSSDEEQTSLPVMKPPIETELLMTDPVDVFIHSGANMCFGILMLMLTLVPPSFARILSVVGFRGDRAQGVGMLWRSSTHDNINGAVAGMTLLGYYQSLLGIVDVLPHERDYDEAAETVGPPREKCARLLATMRERYPDSRLWQVEESRRLSIERRMREAMKLLTTGKAPKMRQVAALNDFELALVGMYVQDWPVMRDAFLKAVETNDWSPALYWFMAGCACIEMYRDARRNGNEDESRRQKAAADEYLKKAPTVVGRKKLMAGKLPFEVFLQKRLQRWEERAAQLGVDVIDAIGVSPAMELTYFWNGTKRMNEKELTKAVDTLSWERCTCGDKGVELMRSELDEMGTWAVCLSSVKRQQGEYVAARSHLSEHVLIHDRAVFKGATKNDFVLPAAEYEVGAIAWEECGAAQDDAMRKEKLEECATQLEKVKNWEAFTLDMRIGLKVQSGLETLKWFRAKKEWH</sequence>
<evidence type="ECO:0000256" key="4">
    <source>
        <dbReference type="ARBA" id="ARBA00043897"/>
    </source>
</evidence>
<dbReference type="Pfam" id="PF10300">
    <property type="entry name" value="Iml2-TPR_39"/>
    <property type="match status" value="1"/>
</dbReference>
<evidence type="ECO:0000313" key="7">
    <source>
        <dbReference type="Proteomes" id="UP001055219"/>
    </source>
</evidence>
<reference evidence="6" key="1">
    <citation type="journal article" date="2021" name="J Fungi (Basel)">
        <title>Genomic and Metabolomic Analyses of the Marine Fungus Emericellopsis cladophorae: Insights into Saltwater Adaptability Mechanisms and Its Biosynthetic Potential.</title>
        <authorList>
            <person name="Goncalves M.F.M."/>
            <person name="Hilario S."/>
            <person name="Van de Peer Y."/>
            <person name="Esteves A.C."/>
            <person name="Alves A."/>
        </authorList>
    </citation>
    <scope>NUCLEOTIDE SEQUENCE</scope>
    <source>
        <strain evidence="6">MUM 19.33</strain>
    </source>
</reference>
<dbReference type="Proteomes" id="UP001055219">
    <property type="component" value="Unassembled WGS sequence"/>
</dbReference>
<dbReference type="EMBL" id="JAGIXG020000050">
    <property type="protein sequence ID" value="KAI6779219.1"/>
    <property type="molecule type" value="Genomic_DNA"/>
</dbReference>
<proteinExistence type="predicted"/>
<reference evidence="6" key="2">
    <citation type="submission" date="2022-07" db="EMBL/GenBank/DDBJ databases">
        <authorList>
            <person name="Goncalves M.F.M."/>
            <person name="Hilario S."/>
            <person name="Van De Peer Y."/>
            <person name="Esteves A.C."/>
            <person name="Alves A."/>
        </authorList>
    </citation>
    <scope>NUCLEOTIDE SEQUENCE</scope>
    <source>
        <strain evidence="6">MUM 19.33</strain>
    </source>
</reference>
<feature type="region of interest" description="Disordered" evidence="5">
    <location>
        <begin position="287"/>
        <end position="313"/>
    </location>
</feature>
<evidence type="ECO:0000256" key="1">
    <source>
        <dbReference type="ARBA" id="ARBA00011408"/>
    </source>
</evidence>
<feature type="region of interest" description="Disordered" evidence="5">
    <location>
        <begin position="330"/>
        <end position="350"/>
    </location>
</feature>
<gene>
    <name evidence="6" type="ORF">J7T54_007746</name>
</gene>
<organism evidence="6 7">
    <name type="scientific">Emericellopsis cladophorae</name>
    <dbReference type="NCBI Taxonomy" id="2686198"/>
    <lineage>
        <taxon>Eukaryota</taxon>
        <taxon>Fungi</taxon>
        <taxon>Dikarya</taxon>
        <taxon>Ascomycota</taxon>
        <taxon>Pezizomycotina</taxon>
        <taxon>Sordariomycetes</taxon>
        <taxon>Hypocreomycetidae</taxon>
        <taxon>Hypocreales</taxon>
        <taxon>Bionectriaceae</taxon>
        <taxon>Emericellopsis</taxon>
    </lineage>
</organism>
<dbReference type="OrthoDB" id="2154985at2759"/>
<dbReference type="PANTHER" id="PTHR31859:SF1">
    <property type="entry name" value="TETRATRICOPEPTIDE REPEAT PROTEIN 39C"/>
    <property type="match status" value="1"/>
</dbReference>
<accession>A0A9P9XXL9</accession>
<dbReference type="PANTHER" id="PTHR31859">
    <property type="entry name" value="TETRATRICOPEPTIDE REPEAT PROTEIN 39 FAMILY MEMBER"/>
    <property type="match status" value="1"/>
</dbReference>
<evidence type="ECO:0000256" key="3">
    <source>
        <dbReference type="ARBA" id="ARBA00019539"/>
    </source>
</evidence>
<protein>
    <recommendedName>
        <fullName evidence="2">Inclusion body clearance protein IML2</fullName>
    </recommendedName>
    <alternativeName>
        <fullName evidence="3">Inclusion body clearance protein iml2</fullName>
    </alternativeName>
</protein>
<dbReference type="GeneID" id="75834219"/>